<dbReference type="PROSITE" id="PS50255">
    <property type="entry name" value="CYTOCHROME_B5_2"/>
    <property type="match status" value="1"/>
</dbReference>
<keyword evidence="6" id="KW-0472">Membrane</keyword>
<dbReference type="Pfam" id="PF00173">
    <property type="entry name" value="Cyt-b5"/>
    <property type="match status" value="1"/>
</dbReference>
<dbReference type="SMART" id="SM01117">
    <property type="entry name" value="Cyt-b5"/>
    <property type="match status" value="1"/>
</dbReference>
<dbReference type="Proteomes" id="UP001566132">
    <property type="component" value="Unassembled WGS sequence"/>
</dbReference>
<dbReference type="GO" id="GO:0046872">
    <property type="term" value="F:metal ion binding"/>
    <property type="evidence" value="ECO:0007669"/>
    <property type="project" value="UniProtKB-UniRule"/>
</dbReference>
<keyword evidence="1 6" id="KW-0349">Heme</keyword>
<sequence>MPPNITDIPSSSLGITTPKRRSKGQSVDMWLEDKVQIDNAEGLWRIHDGIYDLTEFIDKHPGGSEWIELSKGLDVTEAFEVHHLSSRPAEMLKKYFIRSAKHKRNAPFTFKENGFYKTLKREVLKVLPTLPSKQSSFRSNLLIDSFLVTLFILATLAAKYWNFFLALLAGHVLAFLSIAAHNYFHRRDNFRMYYFNFSLQTVREWRISHVLSHHMHTNTIDDYEISSWEPYLQYLPIKKSPLQRYGQWLWAPLLWISGFHRAFIGRLEEYIKGRRNHIKKTDFIAFLLPLFMYIVSGQTFLGTLLMWNVIIMVGSTHLFFVGLHAAHHHPEIFHDGDKPRSENDYDWGLSQLDAVMERKEITGSLFLVLTNFGDHCLHHMFPTLDHGTLEYIYPTFKKVMDEFDINLRMVSQLDTIAGGFQQLIKVEPNQTPPDLKKYDIKKYK</sequence>
<evidence type="ECO:0000259" key="8">
    <source>
        <dbReference type="PROSITE" id="PS50255"/>
    </source>
</evidence>
<dbReference type="PANTHER" id="PTHR16740">
    <property type="entry name" value="CYTOCHROME B5-RELATED PROTEIN-RELATED"/>
    <property type="match status" value="1"/>
</dbReference>
<gene>
    <name evidence="9" type="ORF">ABEB36_009049</name>
</gene>
<evidence type="ECO:0000256" key="3">
    <source>
        <dbReference type="ARBA" id="ARBA00023004"/>
    </source>
</evidence>
<feature type="transmembrane region" description="Helical" evidence="6">
    <location>
        <begin position="164"/>
        <end position="184"/>
    </location>
</feature>
<dbReference type="PROSITE" id="PS00191">
    <property type="entry name" value="CYTOCHROME_B5_1"/>
    <property type="match status" value="1"/>
</dbReference>
<feature type="transmembrane region" description="Helical" evidence="6">
    <location>
        <begin position="283"/>
        <end position="301"/>
    </location>
</feature>
<evidence type="ECO:0000256" key="1">
    <source>
        <dbReference type="ARBA" id="ARBA00022617"/>
    </source>
</evidence>
<dbReference type="FunFam" id="3.10.120.10:FF:000020">
    <property type="entry name" value="Cytochrome b5-related protein"/>
    <property type="match status" value="1"/>
</dbReference>
<reference evidence="9 10" key="1">
    <citation type="submission" date="2024-05" db="EMBL/GenBank/DDBJ databases">
        <title>Genetic variation in Jamaican populations of the coffee berry borer (Hypothenemus hampei).</title>
        <authorList>
            <person name="Errbii M."/>
            <person name="Myrie A."/>
        </authorList>
    </citation>
    <scope>NUCLEOTIDE SEQUENCE [LARGE SCALE GENOMIC DNA]</scope>
    <source>
        <strain evidence="9">JA-Hopewell-2020-01-JO</strain>
        <tissue evidence="9">Whole body</tissue>
    </source>
</reference>
<keyword evidence="6" id="KW-1133">Transmembrane helix</keyword>
<dbReference type="PANTHER" id="PTHR16740:SF1">
    <property type="entry name" value="CYTOCHROME B5-RELATED PROTEIN-RELATED"/>
    <property type="match status" value="1"/>
</dbReference>
<dbReference type="Gene3D" id="3.10.120.10">
    <property type="entry name" value="Cytochrome b5-like heme/steroid binding domain"/>
    <property type="match status" value="1"/>
</dbReference>
<keyword evidence="3 6" id="KW-0408">Iron</keyword>
<keyword evidence="10" id="KW-1185">Reference proteome</keyword>
<dbReference type="GO" id="GO:0020037">
    <property type="term" value="F:heme binding"/>
    <property type="evidence" value="ECO:0007669"/>
    <property type="project" value="UniProtKB-UniRule"/>
</dbReference>
<protein>
    <recommendedName>
        <fullName evidence="5">Cytochrome b5-related protein</fullName>
    </recommendedName>
</protein>
<comment type="similarity">
    <text evidence="6">Belongs to the cytochrome b5 family.</text>
</comment>
<dbReference type="InterPro" id="IPR036400">
    <property type="entry name" value="Cyt_B5-like_heme/steroid_sf"/>
</dbReference>
<accession>A0ABD1ENY5</accession>
<comment type="caution">
    <text evidence="6">Lacks conserved residue(s) required for the propagation of feature annotation.</text>
</comment>
<dbReference type="InterPro" id="IPR053100">
    <property type="entry name" value="Cytochrome_b5-related"/>
</dbReference>
<feature type="transmembrane region" description="Helical" evidence="6">
    <location>
        <begin position="141"/>
        <end position="158"/>
    </location>
</feature>
<dbReference type="SUPFAM" id="SSF55856">
    <property type="entry name" value="Cytochrome b5-like heme/steroid binding domain"/>
    <property type="match status" value="1"/>
</dbReference>
<evidence type="ECO:0000256" key="4">
    <source>
        <dbReference type="ARBA" id="ARBA00055674"/>
    </source>
</evidence>
<feature type="domain" description="Cytochrome b5 heme-binding" evidence="8">
    <location>
        <begin position="38"/>
        <end position="101"/>
    </location>
</feature>
<feature type="region of interest" description="Disordered" evidence="7">
    <location>
        <begin position="1"/>
        <end position="21"/>
    </location>
</feature>
<keyword evidence="6" id="KW-0812">Transmembrane</keyword>
<dbReference type="Pfam" id="PF00487">
    <property type="entry name" value="FA_desaturase"/>
    <property type="match status" value="1"/>
</dbReference>
<evidence type="ECO:0000256" key="2">
    <source>
        <dbReference type="ARBA" id="ARBA00022723"/>
    </source>
</evidence>
<keyword evidence="2 6" id="KW-0479">Metal-binding</keyword>
<evidence type="ECO:0000256" key="6">
    <source>
        <dbReference type="RuleBase" id="RU362121"/>
    </source>
</evidence>
<comment type="caution">
    <text evidence="9">The sequence shown here is derived from an EMBL/GenBank/DDBJ whole genome shotgun (WGS) entry which is preliminary data.</text>
</comment>
<name>A0ABD1ENY5_HYPHA</name>
<evidence type="ECO:0000313" key="10">
    <source>
        <dbReference type="Proteomes" id="UP001566132"/>
    </source>
</evidence>
<dbReference type="InterPro" id="IPR018506">
    <property type="entry name" value="Cyt_B5_heme-BS"/>
</dbReference>
<proteinExistence type="inferred from homology"/>
<evidence type="ECO:0000256" key="5">
    <source>
        <dbReference type="ARBA" id="ARBA00073492"/>
    </source>
</evidence>
<organism evidence="9 10">
    <name type="scientific">Hypothenemus hampei</name>
    <name type="common">Coffee berry borer</name>
    <dbReference type="NCBI Taxonomy" id="57062"/>
    <lineage>
        <taxon>Eukaryota</taxon>
        <taxon>Metazoa</taxon>
        <taxon>Ecdysozoa</taxon>
        <taxon>Arthropoda</taxon>
        <taxon>Hexapoda</taxon>
        <taxon>Insecta</taxon>
        <taxon>Pterygota</taxon>
        <taxon>Neoptera</taxon>
        <taxon>Endopterygota</taxon>
        <taxon>Coleoptera</taxon>
        <taxon>Polyphaga</taxon>
        <taxon>Cucujiformia</taxon>
        <taxon>Curculionidae</taxon>
        <taxon>Scolytinae</taxon>
        <taxon>Hypothenemus</taxon>
    </lineage>
</organism>
<dbReference type="InterPro" id="IPR001199">
    <property type="entry name" value="Cyt_B5-like_heme/steroid-bd"/>
</dbReference>
<evidence type="ECO:0000256" key="7">
    <source>
        <dbReference type="SAM" id="MobiDB-lite"/>
    </source>
</evidence>
<dbReference type="EMBL" id="JBDJPC010000006">
    <property type="protein sequence ID" value="KAL1498215.1"/>
    <property type="molecule type" value="Genomic_DNA"/>
</dbReference>
<dbReference type="AlphaFoldDB" id="A0ABD1ENY5"/>
<evidence type="ECO:0000313" key="9">
    <source>
        <dbReference type="EMBL" id="KAL1498215.1"/>
    </source>
</evidence>
<dbReference type="InterPro" id="IPR005804">
    <property type="entry name" value="FA_desaturase_dom"/>
</dbReference>
<comment type="function">
    <text evidence="4">May play a role in muscle cell metabolism.</text>
</comment>